<proteinExistence type="predicted"/>
<evidence type="ECO:0000256" key="1">
    <source>
        <dbReference type="SAM" id="Phobius"/>
    </source>
</evidence>
<gene>
    <name evidence="2" type="ORF">KHLLAP_LOCUS2968</name>
</gene>
<accession>A0AAI8YF61</accession>
<name>A0AAI8YF61_9PEZI</name>
<protein>
    <submittedName>
        <fullName evidence="2">Uu.00g098940.m01.CDS01</fullName>
    </submittedName>
</protein>
<dbReference type="AlphaFoldDB" id="A0AAI8YF61"/>
<feature type="transmembrane region" description="Helical" evidence="1">
    <location>
        <begin position="56"/>
        <end position="75"/>
    </location>
</feature>
<keyword evidence="1" id="KW-0472">Membrane</keyword>
<comment type="caution">
    <text evidence="2">The sequence shown here is derived from an EMBL/GenBank/DDBJ whole genome shotgun (WGS) entry which is preliminary data.</text>
</comment>
<keyword evidence="1" id="KW-0812">Transmembrane</keyword>
<dbReference type="Proteomes" id="UP001295740">
    <property type="component" value="Unassembled WGS sequence"/>
</dbReference>
<keyword evidence="1" id="KW-1133">Transmembrane helix</keyword>
<organism evidence="2 3">
    <name type="scientific">Anthostomella pinea</name>
    <dbReference type="NCBI Taxonomy" id="933095"/>
    <lineage>
        <taxon>Eukaryota</taxon>
        <taxon>Fungi</taxon>
        <taxon>Dikarya</taxon>
        <taxon>Ascomycota</taxon>
        <taxon>Pezizomycotina</taxon>
        <taxon>Sordariomycetes</taxon>
        <taxon>Xylariomycetidae</taxon>
        <taxon>Xylariales</taxon>
        <taxon>Xylariaceae</taxon>
        <taxon>Anthostomella</taxon>
    </lineage>
</organism>
<dbReference type="EMBL" id="CAUWAG010000004">
    <property type="protein sequence ID" value="CAJ2502500.1"/>
    <property type="molecule type" value="Genomic_DNA"/>
</dbReference>
<evidence type="ECO:0000313" key="3">
    <source>
        <dbReference type="Proteomes" id="UP001295740"/>
    </source>
</evidence>
<reference evidence="2" key="1">
    <citation type="submission" date="2023-10" db="EMBL/GenBank/DDBJ databases">
        <authorList>
            <person name="Hackl T."/>
        </authorList>
    </citation>
    <scope>NUCLEOTIDE SEQUENCE</scope>
</reference>
<evidence type="ECO:0000313" key="2">
    <source>
        <dbReference type="EMBL" id="CAJ2502500.1"/>
    </source>
</evidence>
<keyword evidence="3" id="KW-1185">Reference proteome</keyword>
<sequence length="84" mass="8886">MSAATSAARAAARLRTPKVSAFRQFIHSIEPATTSPRPSFGGSQPGNWGRLLKARAGVAALYIPGMGLVLGWPVIAREMINGHM</sequence>